<protein>
    <submittedName>
        <fullName evidence="4">CBS domain-containing protein</fullName>
    </submittedName>
</protein>
<proteinExistence type="predicted"/>
<comment type="caution">
    <text evidence="4">The sequence shown here is derived from an EMBL/GenBank/DDBJ whole genome shotgun (WGS) entry which is preliminary data.</text>
</comment>
<dbReference type="InterPro" id="IPR000644">
    <property type="entry name" value="CBS_dom"/>
</dbReference>
<evidence type="ECO:0000313" key="4">
    <source>
        <dbReference type="EMBL" id="NLV11819.1"/>
    </source>
</evidence>
<dbReference type="PROSITE" id="PS51371">
    <property type="entry name" value="CBS"/>
    <property type="match status" value="1"/>
</dbReference>
<dbReference type="InterPro" id="IPR051257">
    <property type="entry name" value="Diverse_CBS-Domain"/>
</dbReference>
<dbReference type="EMBL" id="WOWA01000001">
    <property type="protein sequence ID" value="NLV11819.1"/>
    <property type="molecule type" value="Genomic_DNA"/>
</dbReference>
<dbReference type="PANTHER" id="PTHR43080">
    <property type="entry name" value="CBS DOMAIN-CONTAINING PROTEIN CBSX3, MITOCHONDRIAL"/>
    <property type="match status" value="1"/>
</dbReference>
<dbReference type="AlphaFoldDB" id="A0A847UF01"/>
<gene>
    <name evidence="4" type="ORF">GOC77_00700</name>
</gene>
<accession>A0A847UF01</accession>
<evidence type="ECO:0000256" key="1">
    <source>
        <dbReference type="ARBA" id="ARBA00023122"/>
    </source>
</evidence>
<evidence type="ECO:0000313" key="5">
    <source>
        <dbReference type="Proteomes" id="UP000641625"/>
    </source>
</evidence>
<dbReference type="SMART" id="SM00116">
    <property type="entry name" value="CBS"/>
    <property type="match status" value="1"/>
</dbReference>
<keyword evidence="1 2" id="KW-0129">CBS domain</keyword>
<dbReference type="RefSeq" id="WP_170095540.1">
    <property type="nucleotide sequence ID" value="NZ_WOWA01000001.1"/>
</dbReference>
<sequence length="107" mass="11994">MNHRLLHKVVEQFTRTLVENLMNTDVATVDINGTVRAAVEMMLREHIGNVIVVTDDNPTGIVTETDVLEVGYATDDCFSEIQLNRVMSHPLITTAPNKSLRTAMRIM</sequence>
<dbReference type="SUPFAM" id="SSF54631">
    <property type="entry name" value="CBS-domain pair"/>
    <property type="match status" value="1"/>
</dbReference>
<dbReference type="PANTHER" id="PTHR43080:SF2">
    <property type="entry name" value="CBS DOMAIN-CONTAINING PROTEIN"/>
    <property type="match status" value="1"/>
</dbReference>
<dbReference type="Pfam" id="PF00571">
    <property type="entry name" value="CBS"/>
    <property type="match status" value="1"/>
</dbReference>
<evidence type="ECO:0000259" key="3">
    <source>
        <dbReference type="PROSITE" id="PS51371"/>
    </source>
</evidence>
<feature type="domain" description="CBS" evidence="3">
    <location>
        <begin position="22"/>
        <end position="77"/>
    </location>
</feature>
<organism evidence="4 5">
    <name type="scientific">Haloarcula argentinensis</name>
    <dbReference type="NCBI Taxonomy" id="43776"/>
    <lineage>
        <taxon>Archaea</taxon>
        <taxon>Methanobacteriati</taxon>
        <taxon>Methanobacteriota</taxon>
        <taxon>Stenosarchaea group</taxon>
        <taxon>Halobacteria</taxon>
        <taxon>Halobacteriales</taxon>
        <taxon>Haloarculaceae</taxon>
        <taxon>Haloarcula</taxon>
    </lineage>
</organism>
<name>A0A847UF01_HALAR</name>
<evidence type="ECO:0000256" key="2">
    <source>
        <dbReference type="PROSITE-ProRule" id="PRU00703"/>
    </source>
</evidence>
<dbReference type="InterPro" id="IPR046342">
    <property type="entry name" value="CBS_dom_sf"/>
</dbReference>
<dbReference type="Gene3D" id="3.10.580.10">
    <property type="entry name" value="CBS-domain"/>
    <property type="match status" value="1"/>
</dbReference>
<reference evidence="4" key="1">
    <citation type="submission" date="2019-12" db="EMBL/GenBank/DDBJ databases">
        <title>Whole genome sequencing of Haloarcula argentinensis strain pws5.</title>
        <authorList>
            <person name="Verma D.K."/>
            <person name="Gopal K."/>
            <person name="Prasad E.S."/>
        </authorList>
    </citation>
    <scope>NUCLEOTIDE SEQUENCE</scope>
    <source>
        <strain evidence="4">Pws5</strain>
    </source>
</reference>
<dbReference type="Proteomes" id="UP000641625">
    <property type="component" value="Unassembled WGS sequence"/>
</dbReference>